<evidence type="ECO:0000256" key="13">
    <source>
        <dbReference type="SAM" id="MobiDB-lite"/>
    </source>
</evidence>
<evidence type="ECO:0000313" key="17">
    <source>
        <dbReference type="EMBL" id="MBB5115962.1"/>
    </source>
</evidence>
<dbReference type="SUPFAM" id="SSF52540">
    <property type="entry name" value="P-loop containing nucleoside triphosphate hydrolases"/>
    <property type="match status" value="1"/>
</dbReference>
<organism evidence="17 18">
    <name type="scientific">Micromonospora echinospora</name>
    <name type="common">Micromonospora purpurea</name>
    <dbReference type="NCBI Taxonomy" id="1877"/>
    <lineage>
        <taxon>Bacteria</taxon>
        <taxon>Bacillati</taxon>
        <taxon>Actinomycetota</taxon>
        <taxon>Actinomycetes</taxon>
        <taxon>Micromonosporales</taxon>
        <taxon>Micromonosporaceae</taxon>
        <taxon>Micromonospora</taxon>
    </lineage>
</organism>
<dbReference type="Pfam" id="PF02874">
    <property type="entry name" value="ATP-synt_ab_N"/>
    <property type="match status" value="1"/>
</dbReference>
<dbReference type="InterPro" id="IPR000793">
    <property type="entry name" value="ATP_synth_asu_C"/>
</dbReference>
<evidence type="ECO:0000259" key="15">
    <source>
        <dbReference type="Pfam" id="PF00306"/>
    </source>
</evidence>
<keyword evidence="9 12" id="KW-0472">Membrane</keyword>
<keyword evidence="7 12" id="KW-1278">Translocase</keyword>
<keyword evidence="3 12" id="KW-0813">Transport</keyword>
<keyword evidence="5 12" id="KW-0547">Nucleotide-binding</keyword>
<dbReference type="InterPro" id="IPR027417">
    <property type="entry name" value="P-loop_NTPase"/>
</dbReference>
<dbReference type="InterPro" id="IPR036121">
    <property type="entry name" value="ATPase_F1/V1/A1_a/bsu_N_sf"/>
</dbReference>
<dbReference type="EC" id="7.1.2.2" evidence="12"/>
<dbReference type="GeneID" id="300296319"/>
<evidence type="ECO:0000259" key="16">
    <source>
        <dbReference type="Pfam" id="PF02874"/>
    </source>
</evidence>
<comment type="similarity">
    <text evidence="2 12">Belongs to the ATPase alpha/beta chains family.</text>
</comment>
<dbReference type="NCBIfam" id="NF009884">
    <property type="entry name" value="PRK13343.1"/>
    <property type="match status" value="1"/>
</dbReference>
<evidence type="ECO:0000256" key="8">
    <source>
        <dbReference type="ARBA" id="ARBA00023065"/>
    </source>
</evidence>
<feature type="site" description="Required for activity" evidence="12">
    <location>
        <position position="373"/>
    </location>
</feature>
<evidence type="ECO:0000256" key="12">
    <source>
        <dbReference type="HAMAP-Rule" id="MF_01346"/>
    </source>
</evidence>
<dbReference type="RefSeq" id="WP_184688028.1">
    <property type="nucleotide sequence ID" value="NZ_JACHJC010000001.1"/>
</dbReference>
<evidence type="ECO:0000256" key="9">
    <source>
        <dbReference type="ARBA" id="ARBA00023136"/>
    </source>
</evidence>
<evidence type="ECO:0000256" key="2">
    <source>
        <dbReference type="ARBA" id="ARBA00008936"/>
    </source>
</evidence>
<name>A0ABR6MKW2_MICEC</name>
<dbReference type="NCBIfam" id="TIGR00962">
    <property type="entry name" value="atpA"/>
    <property type="match status" value="1"/>
</dbReference>
<dbReference type="Gene3D" id="2.40.30.20">
    <property type="match status" value="1"/>
</dbReference>
<feature type="compositionally biased region" description="Basic and acidic residues" evidence="13">
    <location>
        <begin position="527"/>
        <end position="549"/>
    </location>
</feature>
<dbReference type="CDD" id="cd18116">
    <property type="entry name" value="ATP-synt_F1_alpha_N"/>
    <property type="match status" value="1"/>
</dbReference>
<keyword evidence="11 12" id="KW-0066">ATP synthesis</keyword>
<evidence type="ECO:0000313" key="18">
    <source>
        <dbReference type="Proteomes" id="UP000618986"/>
    </source>
</evidence>
<dbReference type="EMBL" id="JACHJC010000001">
    <property type="protein sequence ID" value="MBB5115962.1"/>
    <property type="molecule type" value="Genomic_DNA"/>
</dbReference>
<dbReference type="CDD" id="cd18113">
    <property type="entry name" value="ATP-synt_F1_alpha_C"/>
    <property type="match status" value="1"/>
</dbReference>
<keyword evidence="18" id="KW-1185">Reference proteome</keyword>
<dbReference type="CDD" id="cd01132">
    <property type="entry name" value="F1-ATPase_alpha_CD"/>
    <property type="match status" value="1"/>
</dbReference>
<dbReference type="PANTHER" id="PTHR48082:SF2">
    <property type="entry name" value="ATP SYNTHASE SUBUNIT ALPHA, MITOCHONDRIAL"/>
    <property type="match status" value="1"/>
</dbReference>
<comment type="subcellular location">
    <subcellularLocation>
        <location evidence="12">Cell membrane</location>
        <topology evidence="12">Peripheral membrane protein</topology>
    </subcellularLocation>
    <subcellularLocation>
        <location evidence="1">Membrane</location>
    </subcellularLocation>
</comment>
<dbReference type="SUPFAM" id="SSF50615">
    <property type="entry name" value="N-terminal domain of alpha and beta subunits of F1 ATP synthase"/>
    <property type="match status" value="1"/>
</dbReference>
<dbReference type="Gene3D" id="3.40.50.300">
    <property type="entry name" value="P-loop containing nucleotide triphosphate hydrolases"/>
    <property type="match status" value="1"/>
</dbReference>
<keyword evidence="8 12" id="KW-0406">Ion transport</keyword>
<feature type="domain" description="ATP synthase alpha subunit C-terminal" evidence="15">
    <location>
        <begin position="382"/>
        <end position="506"/>
    </location>
</feature>
<evidence type="ECO:0000256" key="11">
    <source>
        <dbReference type="ARBA" id="ARBA00023310"/>
    </source>
</evidence>
<gene>
    <name evidence="12" type="primary">atpA</name>
    <name evidence="17" type="ORF">FHU28_005801</name>
</gene>
<feature type="domain" description="ATPase F1/V1/A1 complex alpha/beta subunit nucleotide-binding" evidence="14">
    <location>
        <begin position="152"/>
        <end position="375"/>
    </location>
</feature>
<accession>A0ABR6MKW2</accession>
<dbReference type="InterPro" id="IPR004100">
    <property type="entry name" value="ATPase_F1/V1/A1_a/bsu_N"/>
</dbReference>
<evidence type="ECO:0000256" key="1">
    <source>
        <dbReference type="ARBA" id="ARBA00004370"/>
    </source>
</evidence>
<dbReference type="InterPro" id="IPR000194">
    <property type="entry name" value="ATPase_F1/V1/A1_a/bsu_nucl-bd"/>
</dbReference>
<dbReference type="Pfam" id="PF00306">
    <property type="entry name" value="ATP-synt_ab_C"/>
    <property type="match status" value="1"/>
</dbReference>
<evidence type="ECO:0000256" key="4">
    <source>
        <dbReference type="ARBA" id="ARBA00022475"/>
    </source>
</evidence>
<dbReference type="Gene3D" id="1.20.150.20">
    <property type="entry name" value="ATP synthase alpha/beta chain, C-terminal domain"/>
    <property type="match status" value="1"/>
</dbReference>
<protein>
    <recommendedName>
        <fullName evidence="12">ATP synthase subunit alpha</fullName>
        <ecNumber evidence="12">7.1.2.2</ecNumber>
    </recommendedName>
    <alternativeName>
        <fullName evidence="12">ATP synthase F1 sector subunit alpha</fullName>
    </alternativeName>
    <alternativeName>
        <fullName evidence="12">F-ATPase subunit alpha</fullName>
    </alternativeName>
</protein>
<evidence type="ECO:0000256" key="3">
    <source>
        <dbReference type="ARBA" id="ARBA00022448"/>
    </source>
</evidence>
<dbReference type="InterPro" id="IPR038376">
    <property type="entry name" value="ATP_synth_asu_C_sf"/>
</dbReference>
<keyword evidence="12" id="KW-0375">Hydrogen ion transport</keyword>
<dbReference type="HAMAP" id="MF_01346">
    <property type="entry name" value="ATP_synth_alpha_bact"/>
    <property type="match status" value="1"/>
</dbReference>
<evidence type="ECO:0000256" key="6">
    <source>
        <dbReference type="ARBA" id="ARBA00022840"/>
    </source>
</evidence>
<dbReference type="PANTHER" id="PTHR48082">
    <property type="entry name" value="ATP SYNTHASE SUBUNIT ALPHA, MITOCHONDRIAL"/>
    <property type="match status" value="1"/>
</dbReference>
<dbReference type="InterPro" id="IPR005294">
    <property type="entry name" value="ATP_synth_F1_asu"/>
</dbReference>
<keyword evidence="4 12" id="KW-1003">Cell membrane</keyword>
<comment type="function">
    <text evidence="12">Produces ATP from ADP in the presence of a proton gradient across the membrane. The alpha chain is a regulatory subunit.</text>
</comment>
<sequence length="549" mass="59609">MAELTISTEEIRGALERYVSSYTADVSREEVGTVADAGDGIAHVEGLPSTMTNELLEFEDGTLGVALNLDVREIGVVVLGDFGGIEEGQRVKRTGRVLSVPVGDAFLGRVVNALGEPIDGIGDIANEGYRELELQAPNVMSRKSVDEPLQTGIKAIDAMTPIGRGQRQLIIGDRKTGKTTVALDTILNQRENWRSGDPKKQVRCIYVAIGQKASTIASIKGTLEAAGAMEYTTIVASPASDPAGFKYLAPYTGSSIGQHWMYGGKHVLIVFDDLSKQAEAYRAVSLLLRRPPGREAYPGDVFYLHSRLLERCAKLSDELGGGSMTGLPIIETKANDISAFIPTNVISITDGQIFLETDLFNQGVRPAINVGTSVSRVGGAAQVKPMKKVAGSLRLNLAQYRELEAFAAFASDLDRASRAQLDRGSRLVELLKQPNYSPYPVQEQVVSVWAGTEGKLDDVPVGEVRRFESEFLQYLRHKHEGVLASIADHKWGDDIIASLDSAIAEFKQLFLGKEDEVRINEAPAKPLEGEQSRETVTRLRDGVDRPAES</sequence>
<dbReference type="SUPFAM" id="SSF47917">
    <property type="entry name" value="C-terminal domain of alpha and beta subunits of F1 ATP synthase"/>
    <property type="match status" value="1"/>
</dbReference>
<evidence type="ECO:0000256" key="5">
    <source>
        <dbReference type="ARBA" id="ARBA00022741"/>
    </source>
</evidence>
<comment type="caution">
    <text evidence="17">The sequence shown here is derived from an EMBL/GenBank/DDBJ whole genome shotgun (WGS) entry which is preliminary data.</text>
</comment>
<proteinExistence type="inferred from homology"/>
<dbReference type="Pfam" id="PF00006">
    <property type="entry name" value="ATP-synt_ab"/>
    <property type="match status" value="1"/>
</dbReference>
<evidence type="ECO:0000256" key="7">
    <source>
        <dbReference type="ARBA" id="ARBA00022967"/>
    </source>
</evidence>
<feature type="domain" description="ATPase F1/V1/A1 complex alpha/beta subunit N-terminal" evidence="16">
    <location>
        <begin position="29"/>
        <end position="95"/>
    </location>
</feature>
<feature type="binding site" evidence="12">
    <location>
        <begin position="172"/>
        <end position="179"/>
    </location>
    <ligand>
        <name>ATP</name>
        <dbReference type="ChEBI" id="CHEBI:30616"/>
    </ligand>
</feature>
<dbReference type="InterPro" id="IPR020003">
    <property type="entry name" value="ATPase_a/bsu_AS"/>
</dbReference>
<dbReference type="Proteomes" id="UP000618986">
    <property type="component" value="Unassembled WGS sequence"/>
</dbReference>
<keyword evidence="10 12" id="KW-0139">CF(1)</keyword>
<feature type="region of interest" description="Disordered" evidence="13">
    <location>
        <begin position="521"/>
        <end position="549"/>
    </location>
</feature>
<reference evidence="17 18" key="1">
    <citation type="submission" date="2020-08" db="EMBL/GenBank/DDBJ databases">
        <title>Sequencing the genomes of 1000 actinobacteria strains.</title>
        <authorList>
            <person name="Klenk H.-P."/>
        </authorList>
    </citation>
    <scope>NUCLEOTIDE SEQUENCE [LARGE SCALE GENOMIC DNA]</scope>
    <source>
        <strain evidence="17 18">DSM 43036</strain>
    </source>
</reference>
<evidence type="ECO:0000259" key="14">
    <source>
        <dbReference type="Pfam" id="PF00006"/>
    </source>
</evidence>
<comment type="catalytic activity">
    <reaction evidence="12">
        <text>ATP + H2O + 4 H(+)(in) = ADP + phosphate + 5 H(+)(out)</text>
        <dbReference type="Rhea" id="RHEA:57720"/>
        <dbReference type="ChEBI" id="CHEBI:15377"/>
        <dbReference type="ChEBI" id="CHEBI:15378"/>
        <dbReference type="ChEBI" id="CHEBI:30616"/>
        <dbReference type="ChEBI" id="CHEBI:43474"/>
        <dbReference type="ChEBI" id="CHEBI:456216"/>
        <dbReference type="EC" id="7.1.2.2"/>
    </reaction>
</comment>
<dbReference type="InterPro" id="IPR023366">
    <property type="entry name" value="ATP_synth_asu-like_sf"/>
</dbReference>
<evidence type="ECO:0000256" key="10">
    <source>
        <dbReference type="ARBA" id="ARBA00023196"/>
    </source>
</evidence>
<dbReference type="PROSITE" id="PS00152">
    <property type="entry name" value="ATPASE_ALPHA_BETA"/>
    <property type="match status" value="1"/>
</dbReference>
<keyword evidence="6 12" id="KW-0067">ATP-binding</keyword>
<dbReference type="InterPro" id="IPR033732">
    <property type="entry name" value="ATP_synth_F1_a_nt-bd_dom"/>
</dbReference>